<feature type="domain" description="Response regulatory" evidence="9">
    <location>
        <begin position="563"/>
        <end position="679"/>
    </location>
</feature>
<feature type="domain" description="PAS" evidence="10">
    <location>
        <begin position="183"/>
        <end position="247"/>
    </location>
</feature>
<dbReference type="SMART" id="SM00091">
    <property type="entry name" value="PAS"/>
    <property type="match status" value="1"/>
</dbReference>
<dbReference type="Pfam" id="PF13426">
    <property type="entry name" value="PAS_9"/>
    <property type="match status" value="1"/>
</dbReference>
<comment type="caution">
    <text evidence="11">The sequence shown here is derived from an EMBL/GenBank/DDBJ whole genome shotgun (WGS) entry which is preliminary data.</text>
</comment>
<protein>
    <recommendedName>
        <fullName evidence="2">histidine kinase</fullName>
        <ecNumber evidence="2">2.7.13.3</ecNumber>
    </recommendedName>
</protein>
<keyword evidence="4" id="KW-0808">Transferase</keyword>
<evidence type="ECO:0000259" key="10">
    <source>
        <dbReference type="PROSITE" id="PS50112"/>
    </source>
</evidence>
<dbReference type="Gene3D" id="1.10.287.130">
    <property type="match status" value="1"/>
</dbReference>
<comment type="catalytic activity">
    <reaction evidence="1">
        <text>ATP + protein L-histidine = ADP + protein N-phospho-L-histidine.</text>
        <dbReference type="EC" id="2.7.13.3"/>
    </reaction>
</comment>
<evidence type="ECO:0000256" key="2">
    <source>
        <dbReference type="ARBA" id="ARBA00012438"/>
    </source>
</evidence>
<dbReference type="InterPro" id="IPR035965">
    <property type="entry name" value="PAS-like_dom_sf"/>
</dbReference>
<dbReference type="Gene3D" id="3.30.450.20">
    <property type="entry name" value="PAS domain"/>
    <property type="match status" value="1"/>
</dbReference>
<keyword evidence="3 6" id="KW-0597">Phosphoprotein</keyword>
<dbReference type="EMBL" id="JAMPKX010000003">
    <property type="protein sequence ID" value="MEP0947303.1"/>
    <property type="molecule type" value="Genomic_DNA"/>
</dbReference>
<dbReference type="PROSITE" id="PS50112">
    <property type="entry name" value="PAS"/>
    <property type="match status" value="1"/>
</dbReference>
<evidence type="ECO:0000259" key="8">
    <source>
        <dbReference type="PROSITE" id="PS50109"/>
    </source>
</evidence>
<accession>A0ABV0K3J3</accession>
<dbReference type="SUPFAM" id="SSF55874">
    <property type="entry name" value="ATPase domain of HSP90 chaperone/DNA topoisomerase II/histidine kinase"/>
    <property type="match status" value="1"/>
</dbReference>
<evidence type="ECO:0000256" key="3">
    <source>
        <dbReference type="ARBA" id="ARBA00022553"/>
    </source>
</evidence>
<dbReference type="PANTHER" id="PTHR43065">
    <property type="entry name" value="SENSOR HISTIDINE KINASE"/>
    <property type="match status" value="1"/>
</dbReference>
<evidence type="ECO:0000256" key="4">
    <source>
        <dbReference type="ARBA" id="ARBA00022777"/>
    </source>
</evidence>
<dbReference type="NCBIfam" id="TIGR00229">
    <property type="entry name" value="sensory_box"/>
    <property type="match status" value="1"/>
</dbReference>
<dbReference type="InterPro" id="IPR004358">
    <property type="entry name" value="Sig_transdc_His_kin-like_C"/>
</dbReference>
<evidence type="ECO:0000256" key="7">
    <source>
        <dbReference type="SAM" id="Coils"/>
    </source>
</evidence>
<dbReference type="PANTHER" id="PTHR43065:SF42">
    <property type="entry name" value="TWO-COMPONENT SENSOR PPRA"/>
    <property type="match status" value="1"/>
</dbReference>
<dbReference type="SMART" id="SM00387">
    <property type="entry name" value="HATPase_c"/>
    <property type="match status" value="1"/>
</dbReference>
<dbReference type="Pfam" id="PF00072">
    <property type="entry name" value="Response_reg"/>
    <property type="match status" value="2"/>
</dbReference>
<dbReference type="RefSeq" id="WP_190701878.1">
    <property type="nucleotide sequence ID" value="NZ_JAMPKX010000003.1"/>
</dbReference>
<evidence type="ECO:0000256" key="1">
    <source>
        <dbReference type="ARBA" id="ARBA00000085"/>
    </source>
</evidence>
<dbReference type="SUPFAM" id="SSF47384">
    <property type="entry name" value="Homodimeric domain of signal transducing histidine kinase"/>
    <property type="match status" value="1"/>
</dbReference>
<dbReference type="InterPro" id="IPR011006">
    <property type="entry name" value="CheY-like_superfamily"/>
</dbReference>
<dbReference type="Gene3D" id="3.30.565.10">
    <property type="entry name" value="Histidine kinase-like ATPase, C-terminal domain"/>
    <property type="match status" value="1"/>
</dbReference>
<dbReference type="SMART" id="SM00388">
    <property type="entry name" value="HisKA"/>
    <property type="match status" value="1"/>
</dbReference>
<dbReference type="InterPro" id="IPR000014">
    <property type="entry name" value="PAS"/>
</dbReference>
<feature type="modified residue" description="4-aspartylphosphate" evidence="6">
    <location>
        <position position="614"/>
    </location>
</feature>
<organism evidence="11 12">
    <name type="scientific">Leptolyngbya subtilissima DQ-A4</name>
    <dbReference type="NCBI Taxonomy" id="2933933"/>
    <lineage>
        <taxon>Bacteria</taxon>
        <taxon>Bacillati</taxon>
        <taxon>Cyanobacteriota</taxon>
        <taxon>Cyanophyceae</taxon>
        <taxon>Leptolyngbyales</taxon>
        <taxon>Leptolyngbyaceae</taxon>
        <taxon>Leptolyngbya group</taxon>
        <taxon>Leptolyngbya</taxon>
    </lineage>
</organism>
<keyword evidence="12" id="KW-1185">Reference proteome</keyword>
<dbReference type="Gene3D" id="3.40.50.2300">
    <property type="match status" value="2"/>
</dbReference>
<evidence type="ECO:0000313" key="12">
    <source>
        <dbReference type="Proteomes" id="UP001482513"/>
    </source>
</evidence>
<proteinExistence type="predicted"/>
<dbReference type="Pfam" id="PF00512">
    <property type="entry name" value="HisKA"/>
    <property type="match status" value="1"/>
</dbReference>
<dbReference type="CDD" id="cd00082">
    <property type="entry name" value="HisKA"/>
    <property type="match status" value="1"/>
</dbReference>
<evidence type="ECO:0000256" key="5">
    <source>
        <dbReference type="ARBA" id="ARBA00023012"/>
    </source>
</evidence>
<keyword evidence="5" id="KW-0902">Two-component regulatory system</keyword>
<dbReference type="InterPro" id="IPR005467">
    <property type="entry name" value="His_kinase_dom"/>
</dbReference>
<sequence>MSPVLIVDDNLENLYLLRMLLQGHGYSVEEAHHGVEALAKARQQLPILIISDLLMPVMDGYTLLRQWKADDQLKAIPFMVYTATYTDLKDERLAFDLGADAFLVKPAEPEALMASITALLANLDPAQSSVRQPQIEENALLKDYSEALFRKLEQKVEGLQQTNRRLEAEIAERERTEAALRASEVRYRQLFQAITDPLLVYDRTTLICLAVNDAAVAEYGYSRDQFLTMTIRDLYHAEDVPALMARLAQSGSSLERRGVWRHQRKTGEIINVEISAYGLTFANHSACLVQARNITEQQRLEEQFRQAQKMEAIGRLAGGIAHDFNNLITVIKGYSELLQSRMAGDDSAAQLLGEIYQAGERAGALTSQLLAFSRQQVLAPQALNLNTVVSNTETMLRRLIGEDVILATTLSPTLGPIKADPGQIEQVLMNLAVNARDAMPQGGTLTLATQTVQLDEAFCRTVADLSPGDYVLLTVSDTGCGIDAATQVKMFEPFFTTKPVGKGTGLGLATVHGIVKQSGGYIAVESAVGQGTRFQIYLPLVAEPVSEGRSQGRSSTLPQGTETILVVEDEDAVRALEIHILRRCGYQVLEATNGQDALHLMEHEPGPIHLLLSDVVMPHLGGRELAAQVTRTQPQCKVLFLSGYTDDAVIHHGVSKADVAFLQKPFTPSALAQKVRQVLDGEAGSRV</sequence>
<feature type="domain" description="Histidine kinase" evidence="8">
    <location>
        <begin position="319"/>
        <end position="542"/>
    </location>
</feature>
<name>A0ABV0K3J3_9CYAN</name>
<feature type="domain" description="Response regulatory" evidence="9">
    <location>
        <begin position="3"/>
        <end position="120"/>
    </location>
</feature>
<dbReference type="Pfam" id="PF02518">
    <property type="entry name" value="HATPase_c"/>
    <property type="match status" value="1"/>
</dbReference>
<dbReference type="EC" id="2.7.13.3" evidence="2"/>
<dbReference type="CDD" id="cd00130">
    <property type="entry name" value="PAS"/>
    <property type="match status" value="1"/>
</dbReference>
<dbReference type="SUPFAM" id="SSF52172">
    <property type="entry name" value="CheY-like"/>
    <property type="match status" value="2"/>
</dbReference>
<gene>
    <name evidence="11" type="ORF">NC992_10505</name>
</gene>
<dbReference type="PROSITE" id="PS50110">
    <property type="entry name" value="RESPONSE_REGULATORY"/>
    <property type="match status" value="2"/>
</dbReference>
<reference evidence="11 12" key="1">
    <citation type="submission" date="2022-04" db="EMBL/GenBank/DDBJ databases">
        <title>Positive selection, recombination, and allopatry shape intraspecific diversity of widespread and dominant cyanobacteria.</title>
        <authorList>
            <person name="Wei J."/>
            <person name="Shu W."/>
            <person name="Hu C."/>
        </authorList>
    </citation>
    <scope>NUCLEOTIDE SEQUENCE [LARGE SCALE GENOMIC DNA]</scope>
    <source>
        <strain evidence="11 12">DQ-A4</strain>
    </source>
</reference>
<dbReference type="PROSITE" id="PS50109">
    <property type="entry name" value="HIS_KIN"/>
    <property type="match status" value="1"/>
</dbReference>
<evidence type="ECO:0000259" key="9">
    <source>
        <dbReference type="PROSITE" id="PS50110"/>
    </source>
</evidence>
<dbReference type="SUPFAM" id="SSF55785">
    <property type="entry name" value="PYP-like sensor domain (PAS domain)"/>
    <property type="match status" value="1"/>
</dbReference>
<dbReference type="InterPro" id="IPR003594">
    <property type="entry name" value="HATPase_dom"/>
</dbReference>
<evidence type="ECO:0000313" key="11">
    <source>
        <dbReference type="EMBL" id="MEP0947303.1"/>
    </source>
</evidence>
<dbReference type="PRINTS" id="PR00344">
    <property type="entry name" value="BCTRLSENSOR"/>
</dbReference>
<dbReference type="InterPro" id="IPR003661">
    <property type="entry name" value="HisK_dim/P_dom"/>
</dbReference>
<dbReference type="InterPro" id="IPR001789">
    <property type="entry name" value="Sig_transdc_resp-reg_receiver"/>
</dbReference>
<dbReference type="InterPro" id="IPR036097">
    <property type="entry name" value="HisK_dim/P_sf"/>
</dbReference>
<evidence type="ECO:0000256" key="6">
    <source>
        <dbReference type="PROSITE-ProRule" id="PRU00169"/>
    </source>
</evidence>
<dbReference type="SMART" id="SM00448">
    <property type="entry name" value="REC"/>
    <property type="match status" value="2"/>
</dbReference>
<keyword evidence="7" id="KW-0175">Coiled coil</keyword>
<dbReference type="Proteomes" id="UP001482513">
    <property type="component" value="Unassembled WGS sequence"/>
</dbReference>
<feature type="coiled-coil region" evidence="7">
    <location>
        <begin position="149"/>
        <end position="183"/>
    </location>
</feature>
<dbReference type="InterPro" id="IPR036890">
    <property type="entry name" value="HATPase_C_sf"/>
</dbReference>
<keyword evidence="4" id="KW-0418">Kinase</keyword>
<feature type="modified residue" description="4-aspartylphosphate" evidence="6">
    <location>
        <position position="52"/>
    </location>
</feature>